<reference evidence="3 4" key="1">
    <citation type="submission" date="2016-12" db="EMBL/GenBank/DDBJ databases">
        <authorList>
            <person name="Song W.-J."/>
            <person name="Kurnit D.M."/>
        </authorList>
    </citation>
    <scope>NUCLEOTIDE SEQUENCE [LARGE SCALE GENOMIC DNA]</scope>
    <source>
        <strain evidence="3 4">STM7296</strain>
    </source>
</reference>
<accession>A0A1N7S7I6</accession>
<evidence type="ECO:0000256" key="2">
    <source>
        <dbReference type="SAM" id="SignalP"/>
    </source>
</evidence>
<proteinExistence type="predicted"/>
<evidence type="ECO:0008006" key="5">
    <source>
        <dbReference type="Google" id="ProtNLM"/>
    </source>
</evidence>
<feature type="chain" id="PRO_5012726892" description="Lipoprotein" evidence="2">
    <location>
        <begin position="17"/>
        <end position="109"/>
    </location>
</feature>
<dbReference type="EMBL" id="CYGX02000042">
    <property type="protein sequence ID" value="SIT43398.1"/>
    <property type="molecule type" value="Genomic_DNA"/>
</dbReference>
<sequence length="109" mass="10928">MRHLIVIPVLALAACAAPMPENTQSVGQSGHTPAAVAQCIASNWANSSGQTVYMQYVLANNRAFDVYAPGQQPPSGAAAVVRPATSGPGSSVGFRGGSSSAAGSINNCL</sequence>
<name>A0A1N7S7I6_9BURK</name>
<evidence type="ECO:0000313" key="3">
    <source>
        <dbReference type="EMBL" id="SIT43398.1"/>
    </source>
</evidence>
<dbReference type="AlphaFoldDB" id="A0A1N7S7I6"/>
<dbReference type="PROSITE" id="PS51257">
    <property type="entry name" value="PROKAR_LIPOPROTEIN"/>
    <property type="match status" value="1"/>
</dbReference>
<protein>
    <recommendedName>
        <fullName evidence="5">Lipoprotein</fullName>
    </recommendedName>
</protein>
<feature type="region of interest" description="Disordered" evidence="1">
    <location>
        <begin position="73"/>
        <end position="109"/>
    </location>
</feature>
<organism evidence="3 4">
    <name type="scientific">Paraburkholderia ribeironis</name>
    <dbReference type="NCBI Taxonomy" id="1247936"/>
    <lineage>
        <taxon>Bacteria</taxon>
        <taxon>Pseudomonadati</taxon>
        <taxon>Pseudomonadota</taxon>
        <taxon>Betaproteobacteria</taxon>
        <taxon>Burkholderiales</taxon>
        <taxon>Burkholderiaceae</taxon>
        <taxon>Paraburkholderia</taxon>
    </lineage>
</organism>
<feature type="compositionally biased region" description="Low complexity" evidence="1">
    <location>
        <begin position="86"/>
        <end position="109"/>
    </location>
</feature>
<dbReference type="Proteomes" id="UP000187012">
    <property type="component" value="Unassembled WGS sequence"/>
</dbReference>
<keyword evidence="2" id="KW-0732">Signal</keyword>
<feature type="signal peptide" evidence="2">
    <location>
        <begin position="1"/>
        <end position="16"/>
    </location>
</feature>
<evidence type="ECO:0000256" key="1">
    <source>
        <dbReference type="SAM" id="MobiDB-lite"/>
    </source>
</evidence>
<gene>
    <name evidence="3" type="ORF">BN2475_420091</name>
</gene>
<dbReference type="STRING" id="1247936.BN2475_420091"/>
<keyword evidence="4" id="KW-1185">Reference proteome</keyword>
<evidence type="ECO:0000313" key="4">
    <source>
        <dbReference type="Proteomes" id="UP000187012"/>
    </source>
</evidence>
<dbReference type="RefSeq" id="WP_094781102.1">
    <property type="nucleotide sequence ID" value="NZ_CYGX02000042.1"/>
</dbReference>